<name>A0A376B5U8_9ASCO</name>
<evidence type="ECO:0000256" key="2">
    <source>
        <dbReference type="ARBA" id="ARBA00023128"/>
    </source>
</evidence>
<evidence type="ECO:0000256" key="3">
    <source>
        <dbReference type="RuleBase" id="RU365099"/>
    </source>
</evidence>
<comment type="subcellular location">
    <subcellularLocation>
        <location evidence="3">Mitochondrion</location>
    </subcellularLocation>
</comment>
<protein>
    <recommendedName>
        <fullName evidence="3">Altered inheritance of mitochondria protein 41</fullName>
    </recommendedName>
</protein>
<comment type="similarity">
    <text evidence="1 3">Belongs to the AIM41 family.</text>
</comment>
<dbReference type="VEuPathDB" id="FungiDB:SCODWIG_01838"/>
<reference evidence="5" key="1">
    <citation type="submission" date="2018-06" db="EMBL/GenBank/DDBJ databases">
        <authorList>
            <person name="Guldener U."/>
        </authorList>
    </citation>
    <scope>NUCLEOTIDE SEQUENCE [LARGE SCALE GENOMIC DNA]</scope>
    <source>
        <strain evidence="5">UTAD17</strain>
    </source>
</reference>
<dbReference type="InterPro" id="IPR003789">
    <property type="entry name" value="Asn/Gln_tRNA_amidoTrase-B-like"/>
</dbReference>
<dbReference type="GO" id="GO:0005739">
    <property type="term" value="C:mitochondrion"/>
    <property type="evidence" value="ECO:0007669"/>
    <property type="project" value="UniProtKB-SubCell"/>
</dbReference>
<dbReference type="PANTHER" id="PTHR28055:SF1">
    <property type="entry name" value="ALTERED INHERITANCE OF MITOCHONDRIA PROTEIN 41, MITOCHONDRIAL"/>
    <property type="match status" value="1"/>
</dbReference>
<gene>
    <name evidence="3" type="primary">AIM41</name>
    <name evidence="4" type="ORF">SCODWIG_01838</name>
</gene>
<dbReference type="PANTHER" id="PTHR28055">
    <property type="entry name" value="ALTERED INHERITANCE OF MITOCHONDRIA PROTEIN 41, MITOCHONDRIAL"/>
    <property type="match status" value="1"/>
</dbReference>
<dbReference type="OrthoDB" id="538640at2759"/>
<evidence type="ECO:0000313" key="4">
    <source>
        <dbReference type="EMBL" id="SSD60077.1"/>
    </source>
</evidence>
<dbReference type="InterPro" id="IPR019004">
    <property type="entry name" value="YqeY/Aim41"/>
</dbReference>
<accession>A0A376B5U8</accession>
<evidence type="ECO:0000256" key="1">
    <source>
        <dbReference type="ARBA" id="ARBA00007538"/>
    </source>
</evidence>
<keyword evidence="5" id="KW-1185">Reference proteome</keyword>
<dbReference type="AlphaFoldDB" id="A0A376B5U8"/>
<sequence length="189" mass="21803">MYSIVTRRNTLFLANRINLQIVRLETTAAYVGALANLKKDLKTAMLAKDNIRKTTIRNLLSSIKNKEIDSKKKDFDEFMLSDLFSKLISQRKDSIAEFIKNDRKELVAKEEQEMDIIKEYLTALPISSPKEVENKVRQVLLRIKESEGDNTVQLKQIFGKLDCKNLAVEWKTSQATIKSAISKLYKEIF</sequence>
<dbReference type="Gene3D" id="1.10.1510.10">
    <property type="entry name" value="Uncharacterised protein YqeY/AIM41 PF09424, N-terminal domain"/>
    <property type="match status" value="1"/>
</dbReference>
<organism evidence="4 5">
    <name type="scientific">Saccharomycodes ludwigii</name>
    <dbReference type="NCBI Taxonomy" id="36035"/>
    <lineage>
        <taxon>Eukaryota</taxon>
        <taxon>Fungi</taxon>
        <taxon>Dikarya</taxon>
        <taxon>Ascomycota</taxon>
        <taxon>Saccharomycotina</taxon>
        <taxon>Saccharomycetes</taxon>
        <taxon>Saccharomycodales</taxon>
        <taxon>Saccharomycodaceae</taxon>
        <taxon>Saccharomycodes</taxon>
    </lineage>
</organism>
<dbReference type="Proteomes" id="UP000262825">
    <property type="component" value="Unassembled WGS sequence"/>
</dbReference>
<dbReference type="GO" id="GO:0016884">
    <property type="term" value="F:carbon-nitrogen ligase activity, with glutamine as amido-N-donor"/>
    <property type="evidence" value="ECO:0007669"/>
    <property type="project" value="UniProtKB-UniRule"/>
</dbReference>
<keyword evidence="2 3" id="KW-0496">Mitochondrion</keyword>
<proteinExistence type="inferred from homology"/>
<evidence type="ECO:0000313" key="5">
    <source>
        <dbReference type="Proteomes" id="UP000262825"/>
    </source>
</evidence>
<dbReference type="InterPro" id="IPR042184">
    <property type="entry name" value="YqeY/Aim41_N"/>
</dbReference>
<dbReference type="EMBL" id="UFAJ01000265">
    <property type="protein sequence ID" value="SSD60077.1"/>
    <property type="molecule type" value="Genomic_DNA"/>
</dbReference>
<dbReference type="Pfam" id="PF09424">
    <property type="entry name" value="YqeY"/>
    <property type="match status" value="1"/>
</dbReference>
<dbReference type="SUPFAM" id="SSF89095">
    <property type="entry name" value="GatB/YqeY motif"/>
    <property type="match status" value="1"/>
</dbReference>